<dbReference type="PATRIC" id="fig|1710894.3.peg.1889"/>
<proteinExistence type="predicted"/>
<dbReference type="Proteomes" id="UP000092382">
    <property type="component" value="Unassembled WGS sequence"/>
</dbReference>
<protein>
    <submittedName>
        <fullName evidence="1">Uncharacterized protein</fullName>
    </submittedName>
</protein>
<gene>
    <name evidence="1" type="ORF">AN481_16480</name>
</gene>
<dbReference type="EMBL" id="LJOY01000069">
    <property type="protein sequence ID" value="OBQ21333.1"/>
    <property type="molecule type" value="Genomic_DNA"/>
</dbReference>
<evidence type="ECO:0000313" key="1">
    <source>
        <dbReference type="EMBL" id="OBQ21333.1"/>
    </source>
</evidence>
<dbReference type="AlphaFoldDB" id="A0A1B7VMS1"/>
<name>A0A1B7VMS1_APHFL</name>
<reference evidence="1 2" key="1">
    <citation type="submission" date="2015-09" db="EMBL/GenBank/DDBJ databases">
        <title>Whole genome shotgun sequence assembly of Aphanizomenon flos-aquae UKL13.</title>
        <authorList>
            <person name="Driscoll C."/>
        </authorList>
    </citation>
    <scope>NUCLEOTIDE SEQUENCE [LARGE SCALE GENOMIC DNA]</scope>
    <source>
        <strain evidence="1">MDT13</strain>
    </source>
</reference>
<evidence type="ECO:0000313" key="2">
    <source>
        <dbReference type="Proteomes" id="UP000092382"/>
    </source>
</evidence>
<comment type="caution">
    <text evidence="1">The sequence shown here is derived from an EMBL/GenBank/DDBJ whole genome shotgun (WGS) entry which is preliminary data.</text>
</comment>
<dbReference type="STRING" id="1803587.GCA_001593825_03554"/>
<sequence>MTQIINHQSNYQKLPEIVRTLIDNNPLYQENLDREKMIEVINRNFDPIAVPDVNHISQGELTKRIKSILSLHLVSGMLNDLTPEQMQIFDESVKRGG</sequence>
<accession>A0A1B7VMS1</accession>
<organism evidence="1 2">
    <name type="scientific">Aphanizomenon flos-aquae LD13</name>
    <dbReference type="NCBI Taxonomy" id="1710894"/>
    <lineage>
        <taxon>Bacteria</taxon>
        <taxon>Bacillati</taxon>
        <taxon>Cyanobacteriota</taxon>
        <taxon>Cyanophyceae</taxon>
        <taxon>Nostocales</taxon>
        <taxon>Aphanizomenonaceae</taxon>
        <taxon>Aphanizomenon</taxon>
    </lineage>
</organism>